<comment type="subcellular location">
    <subcellularLocation>
        <location evidence="1">Nucleus</location>
    </subcellularLocation>
</comment>
<keyword evidence="2" id="KW-0597">Phosphoprotein</keyword>
<dbReference type="Proteomes" id="UP000694864">
    <property type="component" value="Chromosome 12"/>
</dbReference>
<evidence type="ECO:0000256" key="2">
    <source>
        <dbReference type="ARBA" id="ARBA00022553"/>
    </source>
</evidence>
<evidence type="ECO:0000256" key="4">
    <source>
        <dbReference type="ARBA" id="ARBA00023242"/>
    </source>
</evidence>
<dbReference type="SMART" id="SM00338">
    <property type="entry name" value="BRLZ"/>
    <property type="match status" value="1"/>
</dbReference>
<keyword evidence="4" id="KW-0539">Nucleus</keyword>
<dbReference type="PROSITE" id="PS50217">
    <property type="entry name" value="BZIP"/>
    <property type="match status" value="1"/>
</dbReference>
<dbReference type="CDD" id="cd14707">
    <property type="entry name" value="bZIP_plant_BZIP46"/>
    <property type="match status" value="1"/>
</dbReference>
<reference evidence="8" key="2">
    <citation type="submission" date="2025-08" db="UniProtKB">
        <authorList>
            <consortium name="RefSeq"/>
        </authorList>
    </citation>
    <scope>IDENTIFICATION</scope>
    <source>
        <tissue evidence="8">Leaf</tissue>
    </source>
</reference>
<dbReference type="InterPro" id="IPR046347">
    <property type="entry name" value="bZIP_sf"/>
</dbReference>
<protein>
    <submittedName>
        <fullName evidence="8">Protein FD</fullName>
    </submittedName>
</protein>
<feature type="region of interest" description="Disordered" evidence="5">
    <location>
        <begin position="320"/>
        <end position="350"/>
    </location>
</feature>
<dbReference type="SUPFAM" id="SSF57959">
    <property type="entry name" value="Leucine zipper domain"/>
    <property type="match status" value="1"/>
</dbReference>
<evidence type="ECO:0000256" key="5">
    <source>
        <dbReference type="SAM" id="MobiDB-lite"/>
    </source>
</evidence>
<organism evidence="7 8">
    <name type="scientific">Camelina sativa</name>
    <name type="common">False flax</name>
    <name type="synonym">Myagrum sativum</name>
    <dbReference type="NCBI Taxonomy" id="90675"/>
    <lineage>
        <taxon>Eukaryota</taxon>
        <taxon>Viridiplantae</taxon>
        <taxon>Streptophyta</taxon>
        <taxon>Embryophyta</taxon>
        <taxon>Tracheophyta</taxon>
        <taxon>Spermatophyta</taxon>
        <taxon>Magnoliopsida</taxon>
        <taxon>eudicotyledons</taxon>
        <taxon>Gunneridae</taxon>
        <taxon>Pentapetalae</taxon>
        <taxon>rosids</taxon>
        <taxon>malvids</taxon>
        <taxon>Brassicales</taxon>
        <taxon>Brassicaceae</taxon>
        <taxon>Camelineae</taxon>
        <taxon>Camelina</taxon>
    </lineage>
</organism>
<feature type="compositionally biased region" description="Polar residues" evidence="5">
    <location>
        <begin position="80"/>
        <end position="90"/>
    </location>
</feature>
<evidence type="ECO:0000313" key="7">
    <source>
        <dbReference type="Proteomes" id="UP000694864"/>
    </source>
</evidence>
<evidence type="ECO:0000313" key="8">
    <source>
        <dbReference type="RefSeq" id="XP_010446860.1"/>
    </source>
</evidence>
<dbReference type="RefSeq" id="XP_010446860.1">
    <property type="nucleotide sequence ID" value="XM_010448558.2"/>
</dbReference>
<evidence type="ECO:0000256" key="1">
    <source>
        <dbReference type="ARBA" id="ARBA00004123"/>
    </source>
</evidence>
<feature type="region of interest" description="Disordered" evidence="5">
    <location>
        <begin position="77"/>
        <end position="122"/>
    </location>
</feature>
<dbReference type="InterPro" id="IPR004827">
    <property type="entry name" value="bZIP"/>
</dbReference>
<dbReference type="PROSITE" id="PS00036">
    <property type="entry name" value="BZIP_BASIC"/>
    <property type="match status" value="1"/>
</dbReference>
<proteinExistence type="predicted"/>
<dbReference type="Gene3D" id="1.20.5.170">
    <property type="match status" value="1"/>
</dbReference>
<name>A0ABM0UV95_CAMSA</name>
<dbReference type="InterPro" id="IPR043452">
    <property type="entry name" value="BZIP46-like"/>
</dbReference>
<evidence type="ECO:0000256" key="3">
    <source>
        <dbReference type="ARBA" id="ARBA00023125"/>
    </source>
</evidence>
<gene>
    <name evidence="8" type="primary">LOC104729597</name>
</gene>
<feature type="compositionally biased region" description="Polar residues" evidence="5">
    <location>
        <begin position="162"/>
        <end position="171"/>
    </location>
</feature>
<dbReference type="PANTHER" id="PTHR22952">
    <property type="entry name" value="CAMP-RESPONSE ELEMENT BINDING PROTEIN-RELATED"/>
    <property type="match status" value="1"/>
</dbReference>
<feature type="compositionally biased region" description="Low complexity" evidence="5">
    <location>
        <begin position="91"/>
        <end position="114"/>
    </location>
</feature>
<keyword evidence="3" id="KW-0238">DNA-binding</keyword>
<accession>A0ABM0UV95</accession>
<feature type="region of interest" description="Disordered" evidence="5">
    <location>
        <begin position="145"/>
        <end position="176"/>
    </location>
</feature>
<reference evidence="7" key="1">
    <citation type="journal article" date="2014" name="Nat. Commun.">
        <title>The emerging biofuel crop Camelina sativa retains a highly undifferentiated hexaploid genome structure.</title>
        <authorList>
            <person name="Kagale S."/>
            <person name="Koh C."/>
            <person name="Nixon J."/>
            <person name="Bollina V."/>
            <person name="Clarke W.E."/>
            <person name="Tuteja R."/>
            <person name="Spillane C."/>
            <person name="Robinson S.J."/>
            <person name="Links M.G."/>
            <person name="Clarke C."/>
            <person name="Higgins E.E."/>
            <person name="Huebert T."/>
            <person name="Sharpe A.G."/>
            <person name="Parkin I.A."/>
        </authorList>
    </citation>
    <scope>NUCLEOTIDE SEQUENCE [LARGE SCALE GENOMIC DNA]</scope>
    <source>
        <strain evidence="7">cv. DH55</strain>
    </source>
</reference>
<dbReference type="Pfam" id="PF00170">
    <property type="entry name" value="bZIP_1"/>
    <property type="match status" value="1"/>
</dbReference>
<dbReference type="PANTHER" id="PTHR22952:SF433">
    <property type="entry name" value="PROTEIN FD"/>
    <property type="match status" value="1"/>
</dbReference>
<evidence type="ECO:0000259" key="6">
    <source>
        <dbReference type="PROSITE" id="PS50217"/>
    </source>
</evidence>
<feature type="compositionally biased region" description="Polar residues" evidence="5">
    <location>
        <begin position="333"/>
        <end position="350"/>
    </location>
</feature>
<sequence>MPLSLLLESLDPTHHSRNDRRKSRTSLSSLLTTLSHLFLSFSLYLRVGYKTIDTKTKAVLFGSVLFSFPMLSSAKHQRNLRVSATNKNKASSISPSSPSSSSSSSTSSSSPLPSQDSQGQKRSLITMEEVWKDINLASIHHINRHSQHPQHNHEPRFRSHNHQNQNPNSIFQDFLNGPLNQEPAPTSLAMGSASNGNSTTVTALCSSPFPPPATVLSLNSGAGFEFLDNQDPLVVTPNSNLHSHHNLSNIPSFNTPFEALVTSTCFGKKRGQESNEGTGNRRHKRMIKNRESAARSRARKQAYTNELELEVAHLQAENARLKRQQDQLRMAAANQQPKKNTLQRSSTAPF</sequence>
<feature type="domain" description="BZIP" evidence="6">
    <location>
        <begin position="279"/>
        <end position="329"/>
    </location>
</feature>
<feature type="region of interest" description="Disordered" evidence="5">
    <location>
        <begin position="269"/>
        <end position="300"/>
    </location>
</feature>
<keyword evidence="7" id="KW-1185">Reference proteome</keyword>
<dbReference type="GeneID" id="104729597"/>